<reference evidence="2 3" key="1">
    <citation type="submission" date="2024-02" db="EMBL/GenBank/DDBJ databases">
        <title>De novo assembly and annotation of 12 fungi associated with fruit tree decline syndrome in Ontario, Canada.</title>
        <authorList>
            <person name="Sulman M."/>
            <person name="Ellouze W."/>
            <person name="Ilyukhin E."/>
        </authorList>
    </citation>
    <scope>NUCLEOTIDE SEQUENCE [LARGE SCALE GENOMIC DNA]</scope>
    <source>
        <strain evidence="2 3">M1-105</strain>
    </source>
</reference>
<keyword evidence="1" id="KW-0812">Transmembrane</keyword>
<proteinExistence type="predicted"/>
<keyword evidence="3" id="KW-1185">Reference proteome</keyword>
<dbReference type="InterPro" id="IPR009003">
    <property type="entry name" value="Peptidase_S1_PA"/>
</dbReference>
<dbReference type="SUPFAM" id="SSF50494">
    <property type="entry name" value="Trypsin-like serine proteases"/>
    <property type="match status" value="1"/>
</dbReference>
<sequence length="375" mass="41667">MPPLAALPKAYGYNTLLLDNTSAALLDIPMPEYVLSMQRNLSGNEFWTISASVNATVSRYNLSSEAYRSNDSLWKDTFKYSASDLGRNGFTSYQLYNWYDFGLLPGNSSLLSDQPDGLLTFMGFYYELQDEGQTVSFNDPSDPNSVAFRHNASMFNTRRERCEGTWVVNSTGIRLSSGHCSGTPTDQTVFTKEMADVLPVDALPILVSTLHDFAAVRHSSPWKYPALTVSAATLYWSRMVFMMNGGTSVDNHWELLYPATNEKVTSTRTALRNHWVLYVVLVIQPVLILAAFSLNILFYSTPIGKGFGTVALLSGINGDCLEKIRGAAFTGELKRPVELRISVVDDGNAGNVRRIEYTFGRANGEALVSRELVYR</sequence>
<evidence type="ECO:0000313" key="2">
    <source>
        <dbReference type="EMBL" id="KAL1631827.1"/>
    </source>
</evidence>
<dbReference type="Proteomes" id="UP001521116">
    <property type="component" value="Unassembled WGS sequence"/>
</dbReference>
<accession>A0ABR3SWU2</accession>
<organism evidence="2 3">
    <name type="scientific">Neofusicoccum ribis</name>
    <dbReference type="NCBI Taxonomy" id="45134"/>
    <lineage>
        <taxon>Eukaryota</taxon>
        <taxon>Fungi</taxon>
        <taxon>Dikarya</taxon>
        <taxon>Ascomycota</taxon>
        <taxon>Pezizomycotina</taxon>
        <taxon>Dothideomycetes</taxon>
        <taxon>Dothideomycetes incertae sedis</taxon>
        <taxon>Botryosphaeriales</taxon>
        <taxon>Botryosphaeriaceae</taxon>
        <taxon>Neofusicoccum</taxon>
    </lineage>
</organism>
<evidence type="ECO:0000313" key="3">
    <source>
        <dbReference type="Proteomes" id="UP001521116"/>
    </source>
</evidence>
<dbReference type="EMBL" id="JAJVDC020000037">
    <property type="protein sequence ID" value="KAL1631827.1"/>
    <property type="molecule type" value="Genomic_DNA"/>
</dbReference>
<evidence type="ECO:0000256" key="1">
    <source>
        <dbReference type="SAM" id="Phobius"/>
    </source>
</evidence>
<gene>
    <name evidence="2" type="ORF">SLS56_004189</name>
</gene>
<keyword evidence="1" id="KW-0472">Membrane</keyword>
<comment type="caution">
    <text evidence="2">The sequence shown here is derived from an EMBL/GenBank/DDBJ whole genome shotgun (WGS) entry which is preliminary data.</text>
</comment>
<name>A0ABR3SWU2_9PEZI</name>
<keyword evidence="1" id="KW-1133">Transmembrane helix</keyword>
<protein>
    <submittedName>
        <fullName evidence="2">Uncharacterized protein</fullName>
    </submittedName>
</protein>
<feature type="transmembrane region" description="Helical" evidence="1">
    <location>
        <begin position="275"/>
        <end position="298"/>
    </location>
</feature>